<proteinExistence type="predicted"/>
<dbReference type="EMBL" id="UINC01076400">
    <property type="protein sequence ID" value="SVC15531.1"/>
    <property type="molecule type" value="Genomic_DNA"/>
</dbReference>
<feature type="region of interest" description="Disordered" evidence="1">
    <location>
        <begin position="1"/>
        <end position="53"/>
    </location>
</feature>
<gene>
    <name evidence="2" type="ORF">METZ01_LOCUS268385</name>
</gene>
<organism evidence="2">
    <name type="scientific">marine metagenome</name>
    <dbReference type="NCBI Taxonomy" id="408172"/>
    <lineage>
        <taxon>unclassified sequences</taxon>
        <taxon>metagenomes</taxon>
        <taxon>ecological metagenomes</taxon>
    </lineage>
</organism>
<reference evidence="2" key="1">
    <citation type="submission" date="2018-05" db="EMBL/GenBank/DDBJ databases">
        <authorList>
            <person name="Lanie J.A."/>
            <person name="Ng W.-L."/>
            <person name="Kazmierczak K.M."/>
            <person name="Andrzejewski T.M."/>
            <person name="Davidsen T.M."/>
            <person name="Wayne K.J."/>
            <person name="Tettelin H."/>
            <person name="Glass J.I."/>
            <person name="Rusch D."/>
            <person name="Podicherti R."/>
            <person name="Tsui H.-C.T."/>
            <person name="Winkler M.E."/>
        </authorList>
    </citation>
    <scope>NUCLEOTIDE SEQUENCE</scope>
</reference>
<protein>
    <submittedName>
        <fullName evidence="2">Uncharacterized protein</fullName>
    </submittedName>
</protein>
<feature type="non-terminal residue" evidence="2">
    <location>
        <position position="96"/>
    </location>
</feature>
<evidence type="ECO:0000256" key="1">
    <source>
        <dbReference type="SAM" id="MobiDB-lite"/>
    </source>
</evidence>
<name>A0A382JYC7_9ZZZZ</name>
<dbReference type="AlphaFoldDB" id="A0A382JYC7"/>
<evidence type="ECO:0000313" key="2">
    <source>
        <dbReference type="EMBL" id="SVC15531.1"/>
    </source>
</evidence>
<sequence length="96" mass="10949">EPQFRMGPRHLTRGGPLLRDQVGDGGVEQGDGRRTAQRHGLCADQPRRGKHRDAAKLLRRRGRLRAQAGRLRRGRRAVPACAWPERQRPVAHRPRL</sequence>
<accession>A0A382JYC7</accession>
<feature type="non-terminal residue" evidence="2">
    <location>
        <position position="1"/>
    </location>
</feature>